<dbReference type="AlphaFoldDB" id="A0A6B8VHF4"/>
<dbReference type="KEGG" id="ckw:CKALI_07835"/>
<evidence type="ECO:0000313" key="2">
    <source>
        <dbReference type="Proteomes" id="UP000427071"/>
    </source>
</evidence>
<sequence>MGFLDKLGFGKKAPVEAVIDPMAMMQEHVHPALLSVLGNVVDNEDSDTVTGLIRLDEAMRITGVDRLVRNDAPAAVEPSAIQEANEHLAPLAQLPEQQRFNGIDFSFNAGAVEMNLNYPD</sequence>
<evidence type="ECO:0000313" key="1">
    <source>
        <dbReference type="EMBL" id="QGU02429.1"/>
    </source>
</evidence>
<protein>
    <submittedName>
        <fullName evidence="1">Uncharacterized protein</fullName>
    </submittedName>
</protein>
<proteinExistence type="predicted"/>
<accession>A0A6B8VHF4</accession>
<keyword evidence="2" id="KW-1185">Reference proteome</keyword>
<organism evidence="1 2">
    <name type="scientific">Corynebacterium kalinowskii</name>
    <dbReference type="NCBI Taxonomy" id="2675216"/>
    <lineage>
        <taxon>Bacteria</taxon>
        <taxon>Bacillati</taxon>
        <taxon>Actinomycetota</taxon>
        <taxon>Actinomycetes</taxon>
        <taxon>Mycobacteriales</taxon>
        <taxon>Corynebacteriaceae</taxon>
        <taxon>Corynebacterium</taxon>
    </lineage>
</organism>
<dbReference type="EMBL" id="CP046452">
    <property type="protein sequence ID" value="QGU02429.1"/>
    <property type="molecule type" value="Genomic_DNA"/>
</dbReference>
<reference evidence="2" key="1">
    <citation type="submission" date="2019-11" db="EMBL/GenBank/DDBJ databases">
        <title>Complete genome sequence of Corynebacterium kalinowskii 1959, a novel Corynebacterium species isolated from soil of a small paddock in Vilsendorf, Germany.</title>
        <authorList>
            <person name="Schaffert L."/>
            <person name="Ruwe M."/>
            <person name="Milse J."/>
            <person name="Hanuschka K."/>
            <person name="Ortseifen V."/>
            <person name="Droste J."/>
            <person name="Brandt D."/>
            <person name="Schlueter L."/>
            <person name="Kutter Y."/>
            <person name="Vinke S."/>
            <person name="Viehoefer P."/>
            <person name="Jacob L."/>
            <person name="Luebke N.-C."/>
            <person name="Schulte-Berndt E."/>
            <person name="Hain C."/>
            <person name="Linder M."/>
            <person name="Schmidt P."/>
            <person name="Wollenschlaeger L."/>
            <person name="Luttermann T."/>
            <person name="Thieme E."/>
            <person name="Hassa J."/>
            <person name="Haak M."/>
            <person name="Wittchen M."/>
            <person name="Mentz A."/>
            <person name="Persicke M."/>
            <person name="Busche T."/>
            <person name="Ruckert C."/>
        </authorList>
    </citation>
    <scope>NUCLEOTIDE SEQUENCE [LARGE SCALE GENOMIC DNA]</scope>
    <source>
        <strain evidence="2">1959</strain>
    </source>
</reference>
<dbReference type="Proteomes" id="UP000427071">
    <property type="component" value="Chromosome"/>
</dbReference>
<name>A0A6B8VHF4_9CORY</name>
<gene>
    <name evidence="1" type="ORF">CKALI_07835</name>
</gene>